<dbReference type="SUPFAM" id="SSF82171">
    <property type="entry name" value="DPP6 N-terminal domain-like"/>
    <property type="match status" value="1"/>
</dbReference>
<dbReference type="EMBL" id="LWCA01000409">
    <property type="protein sequence ID" value="OAF68652.1"/>
    <property type="molecule type" value="Genomic_DNA"/>
</dbReference>
<organism evidence="2 3">
    <name type="scientific">Intoshia linei</name>
    <dbReference type="NCBI Taxonomy" id="1819745"/>
    <lineage>
        <taxon>Eukaryota</taxon>
        <taxon>Metazoa</taxon>
        <taxon>Spiralia</taxon>
        <taxon>Lophotrochozoa</taxon>
        <taxon>Mesozoa</taxon>
        <taxon>Orthonectida</taxon>
        <taxon>Rhopaluridae</taxon>
        <taxon>Intoshia</taxon>
    </lineage>
</organism>
<evidence type="ECO:0008006" key="4">
    <source>
        <dbReference type="Google" id="ProtNLM"/>
    </source>
</evidence>
<evidence type="ECO:0000313" key="2">
    <source>
        <dbReference type="EMBL" id="OAF68652.1"/>
    </source>
</evidence>
<keyword evidence="1" id="KW-0472">Membrane</keyword>
<evidence type="ECO:0000256" key="1">
    <source>
        <dbReference type="SAM" id="Phobius"/>
    </source>
</evidence>
<name>A0A177B4K0_9BILA</name>
<keyword evidence="1" id="KW-1133">Transmembrane helix</keyword>
<accession>A0A177B4K0</accession>
<dbReference type="Proteomes" id="UP000078046">
    <property type="component" value="Unassembled WGS sequence"/>
</dbReference>
<keyword evidence="1" id="KW-0812">Transmembrane</keyword>
<comment type="caution">
    <text evidence="2">The sequence shown here is derived from an EMBL/GenBank/DDBJ whole genome shotgun (WGS) entry which is preliminary data.</text>
</comment>
<gene>
    <name evidence="2" type="ORF">A3Q56_03586</name>
</gene>
<evidence type="ECO:0000313" key="3">
    <source>
        <dbReference type="Proteomes" id="UP000078046"/>
    </source>
</evidence>
<reference evidence="2 3" key="1">
    <citation type="submission" date="2016-04" db="EMBL/GenBank/DDBJ databases">
        <title>The genome of Intoshia linei affirms orthonectids as highly simplified spiralians.</title>
        <authorList>
            <person name="Mikhailov K.V."/>
            <person name="Slusarev G.S."/>
            <person name="Nikitin M.A."/>
            <person name="Logacheva M.D."/>
            <person name="Penin A."/>
            <person name="Aleoshin V."/>
            <person name="Panchin Y.V."/>
        </authorList>
    </citation>
    <scope>NUCLEOTIDE SEQUENCE [LARGE SCALE GENOMIC DNA]</scope>
    <source>
        <strain evidence="2">Intl2013</strain>
        <tissue evidence="2">Whole animal</tissue>
    </source>
</reference>
<proteinExistence type="predicted"/>
<dbReference type="SUPFAM" id="SSF110296">
    <property type="entry name" value="Oligoxyloglucan reducing end-specific cellobiohydrolase"/>
    <property type="match status" value="1"/>
</dbReference>
<keyword evidence="3" id="KW-1185">Reference proteome</keyword>
<dbReference type="AlphaFoldDB" id="A0A177B4K0"/>
<feature type="transmembrane region" description="Helical" evidence="1">
    <location>
        <begin position="650"/>
        <end position="671"/>
    </location>
</feature>
<sequence length="724" mass="86378">MRILVIAIVYLVYGELKGLNDSHITLELIEKQDFMHYRWSHAKTWHIYLEKRRYRKTLNVYTFDVNLLNYIHIIKLENVEKIYTHVYSKDGIIYISYSFLGTKNGLEKYYNLIPTNTFKYTLVSTIESKEKIEILKRSTCHSYEIEIKVCYNPSMLYLLYKIDFKENFKLIKLTKYIQNQFIIKIIYSKIYQHSTNPDFNKHTIYITTSTDILYRFNMKNGQMKQLFSGVKTFFQVNKFLFIVVNNGLKLFSNNGGDNFNQIYFMDSHFDNVYYNQKSLKISKFLTIGERVLFFLKNQENTELKADIFISDIYANKYRPITNITTTDVQYVHSYTVSSMVYIVHFLMTSSNTFLSFDNGDSWNLISISSDIHDYRCFIDDYYAQIGTIIMTCKKVHKLKLFLSFDGGHMWNTFYKIYNIHCNEINTNHNLKLYFFIGYGINNIYLSLTGGQSWKIIKFQYLTKFSFLHYYQSKQEEIYFIAINTRPKYALKLKFREALIECDKSNVTNYVRSNDERMIYKRTNSDHCYSKNLAPLRNITIQCHHLDVFCDFNYDRIDTQCVPSRYELISKAIFSCINNLIYQFTSYGYKNPYNDKFYEKYCKSDKFKLKKNTKITKNKKCDYDSDSSHSIYQSIINYGKNNNYHRIRNTIILSVFFFMLAIIALFFLSLTIKKFCFQGFIKNIVFSNTQNRFIKRSLIQNEIQNQDNGNVQYHPLKSQSDNVDE</sequence>
<protein>
    <recommendedName>
        <fullName evidence="4">VPS10 domain-containing protein</fullName>
    </recommendedName>
</protein>